<keyword evidence="4 7" id="KW-1133">Transmembrane helix</keyword>
<feature type="transmembrane region" description="Helical" evidence="7">
    <location>
        <begin position="199"/>
        <end position="226"/>
    </location>
</feature>
<protein>
    <submittedName>
        <fullName evidence="9">MFS transporter</fullName>
    </submittedName>
</protein>
<name>A0ABQ2PN98_9NEIS</name>
<dbReference type="SUPFAM" id="SSF103473">
    <property type="entry name" value="MFS general substrate transporter"/>
    <property type="match status" value="1"/>
</dbReference>
<feature type="transmembrane region" description="Helical" evidence="7">
    <location>
        <begin position="69"/>
        <end position="89"/>
    </location>
</feature>
<feature type="transmembrane region" description="Helical" evidence="7">
    <location>
        <begin position="42"/>
        <end position="62"/>
    </location>
</feature>
<organism evidence="9 10">
    <name type="scientific">Silvimonas amylolytica</name>
    <dbReference type="NCBI Taxonomy" id="449663"/>
    <lineage>
        <taxon>Bacteria</taxon>
        <taxon>Pseudomonadati</taxon>
        <taxon>Pseudomonadota</taxon>
        <taxon>Betaproteobacteria</taxon>
        <taxon>Neisseriales</taxon>
        <taxon>Chitinibacteraceae</taxon>
        <taxon>Silvimonas</taxon>
    </lineage>
</organism>
<feature type="transmembrane region" description="Helical" evidence="7">
    <location>
        <begin position="355"/>
        <end position="374"/>
    </location>
</feature>
<evidence type="ECO:0000313" key="10">
    <source>
        <dbReference type="Proteomes" id="UP000621859"/>
    </source>
</evidence>
<feature type="transmembrane region" description="Helical" evidence="7">
    <location>
        <begin position="95"/>
        <end position="117"/>
    </location>
</feature>
<dbReference type="CDD" id="cd17324">
    <property type="entry name" value="MFS_NepI_like"/>
    <property type="match status" value="1"/>
</dbReference>
<feature type="transmembrane region" description="Helical" evidence="7">
    <location>
        <begin position="129"/>
        <end position="152"/>
    </location>
</feature>
<dbReference type="InterPro" id="IPR050189">
    <property type="entry name" value="MFS_Efflux_Transporters"/>
</dbReference>
<feature type="domain" description="Major facilitator superfamily (MFS) profile" evidence="8">
    <location>
        <begin position="4"/>
        <end position="378"/>
    </location>
</feature>
<evidence type="ECO:0000256" key="2">
    <source>
        <dbReference type="ARBA" id="ARBA00022475"/>
    </source>
</evidence>
<sequence>MPLPILALALSAFAIGTTEFVIMGILPDVAHSLSVSIPDAGLLVSGYALGVAFGAPLLALLTSRIPHKLALLLLMGLFIVGNVLCATASSYQSLMIARVITSFAHGSFFGIGSVVAASLVSTDKQASAVAMMFTGLALANVLGVPLGTFIGQSHGWRVAFWAVVVAGVVAAMALALWVPDKREAKSGGLAHEISALKQGQLWLALLMTVLGFGGVFVVFTYITPILEDMSGFAAHAVTPVLVMFGVGLAVGNWVGGKFADRGALKALTVVFAALIVIMGLFSYTMHHQLLSLITIFVWGIAAFATIPGLQMRVLSKASHAPNLASTLNIGAFNVGNAMGAWLGGRALSHGQPLDVLPWVAAAVTAGALVLTVFARKLDGSAVQPEDAHTNASGKPSLGKAATRSI</sequence>
<dbReference type="Proteomes" id="UP000621859">
    <property type="component" value="Unassembled WGS sequence"/>
</dbReference>
<dbReference type="PROSITE" id="PS50850">
    <property type="entry name" value="MFS"/>
    <property type="match status" value="1"/>
</dbReference>
<keyword evidence="3 7" id="KW-0812">Transmembrane</keyword>
<dbReference type="Pfam" id="PF07690">
    <property type="entry name" value="MFS_1"/>
    <property type="match status" value="1"/>
</dbReference>
<evidence type="ECO:0000259" key="8">
    <source>
        <dbReference type="PROSITE" id="PS50850"/>
    </source>
</evidence>
<feature type="transmembrane region" description="Helical" evidence="7">
    <location>
        <begin position="266"/>
        <end position="283"/>
    </location>
</feature>
<feature type="transmembrane region" description="Helical" evidence="7">
    <location>
        <begin position="158"/>
        <end position="178"/>
    </location>
</feature>
<keyword evidence="2" id="KW-1003">Cell membrane</keyword>
<evidence type="ECO:0000313" key="9">
    <source>
        <dbReference type="EMBL" id="GGP27073.1"/>
    </source>
</evidence>
<feature type="transmembrane region" description="Helical" evidence="7">
    <location>
        <begin position="321"/>
        <end position="343"/>
    </location>
</feature>
<comment type="subcellular location">
    <subcellularLocation>
        <location evidence="1">Cell membrane</location>
        <topology evidence="1">Multi-pass membrane protein</topology>
    </subcellularLocation>
</comment>
<evidence type="ECO:0000256" key="6">
    <source>
        <dbReference type="SAM" id="MobiDB-lite"/>
    </source>
</evidence>
<dbReference type="Gene3D" id="1.20.1250.20">
    <property type="entry name" value="MFS general substrate transporter like domains"/>
    <property type="match status" value="2"/>
</dbReference>
<evidence type="ECO:0000256" key="7">
    <source>
        <dbReference type="SAM" id="Phobius"/>
    </source>
</evidence>
<feature type="transmembrane region" description="Helical" evidence="7">
    <location>
        <begin position="289"/>
        <end position="309"/>
    </location>
</feature>
<dbReference type="InterPro" id="IPR020846">
    <property type="entry name" value="MFS_dom"/>
</dbReference>
<dbReference type="PANTHER" id="PTHR43124:SF8">
    <property type="entry name" value="INNER MEMBRANE TRANSPORT PROTEIN YDHP"/>
    <property type="match status" value="1"/>
</dbReference>
<dbReference type="InterPro" id="IPR036259">
    <property type="entry name" value="MFS_trans_sf"/>
</dbReference>
<evidence type="ECO:0000256" key="1">
    <source>
        <dbReference type="ARBA" id="ARBA00004651"/>
    </source>
</evidence>
<evidence type="ECO:0000256" key="5">
    <source>
        <dbReference type="ARBA" id="ARBA00023136"/>
    </source>
</evidence>
<feature type="region of interest" description="Disordered" evidence="6">
    <location>
        <begin position="384"/>
        <end position="405"/>
    </location>
</feature>
<keyword evidence="10" id="KW-1185">Reference proteome</keyword>
<dbReference type="PANTHER" id="PTHR43124">
    <property type="entry name" value="PURINE EFFLUX PUMP PBUE"/>
    <property type="match status" value="1"/>
</dbReference>
<dbReference type="InterPro" id="IPR011701">
    <property type="entry name" value="MFS"/>
</dbReference>
<feature type="transmembrane region" description="Helical" evidence="7">
    <location>
        <begin position="232"/>
        <end position="254"/>
    </location>
</feature>
<dbReference type="RefSeq" id="WP_188695287.1">
    <property type="nucleotide sequence ID" value="NZ_BMLY01000005.1"/>
</dbReference>
<gene>
    <name evidence="9" type="ORF">GCM10010971_28920</name>
</gene>
<dbReference type="EMBL" id="BMLY01000005">
    <property type="protein sequence ID" value="GGP27073.1"/>
    <property type="molecule type" value="Genomic_DNA"/>
</dbReference>
<evidence type="ECO:0000256" key="3">
    <source>
        <dbReference type="ARBA" id="ARBA00022692"/>
    </source>
</evidence>
<evidence type="ECO:0000256" key="4">
    <source>
        <dbReference type="ARBA" id="ARBA00022989"/>
    </source>
</evidence>
<comment type="caution">
    <text evidence="9">The sequence shown here is derived from an EMBL/GenBank/DDBJ whole genome shotgun (WGS) entry which is preliminary data.</text>
</comment>
<proteinExistence type="predicted"/>
<reference evidence="10" key="1">
    <citation type="journal article" date="2019" name="Int. J. Syst. Evol. Microbiol.">
        <title>The Global Catalogue of Microorganisms (GCM) 10K type strain sequencing project: providing services to taxonomists for standard genome sequencing and annotation.</title>
        <authorList>
            <consortium name="The Broad Institute Genomics Platform"/>
            <consortium name="The Broad Institute Genome Sequencing Center for Infectious Disease"/>
            <person name="Wu L."/>
            <person name="Ma J."/>
        </authorList>
    </citation>
    <scope>NUCLEOTIDE SEQUENCE [LARGE SCALE GENOMIC DNA]</scope>
    <source>
        <strain evidence="10">CGMCC 1.8860</strain>
    </source>
</reference>
<keyword evidence="5 7" id="KW-0472">Membrane</keyword>
<accession>A0ABQ2PN98</accession>